<dbReference type="Proteomes" id="UP001319827">
    <property type="component" value="Chromosome"/>
</dbReference>
<name>A0ABN6DV62_9BACT</name>
<reference evidence="1 2" key="2">
    <citation type="journal article" date="2021" name="Int. J. Syst. Evol. Microbiol.">
        <title>Isolation and Polyphasic Characterization of Desulfuromonas versatilis sp. Nov., an Electrogenic Bacteria Capable of Versatile Metabolism Isolated from a Graphene Oxide-Reducing Enrichment Culture.</title>
        <authorList>
            <person name="Xie L."/>
            <person name="Yoshida N."/>
            <person name="Ishii S."/>
            <person name="Meng L."/>
        </authorList>
    </citation>
    <scope>NUCLEOTIDE SEQUENCE [LARGE SCALE GENOMIC DNA]</scope>
    <source>
        <strain evidence="1 2">NIT-T3</strain>
    </source>
</reference>
<evidence type="ECO:0000313" key="2">
    <source>
        <dbReference type="Proteomes" id="UP001319827"/>
    </source>
</evidence>
<gene>
    <name evidence="1" type="ORF">DESUT3_02080</name>
</gene>
<sequence>MAISIFGYLKRVAAIHCIQSGKAMVDAEQALWKMEPLLRELYEPLAWQADVKKRIQEMQLGQW</sequence>
<dbReference type="EMBL" id="AP024355">
    <property type="protein sequence ID" value="BCR03139.1"/>
    <property type="molecule type" value="Genomic_DNA"/>
</dbReference>
<accession>A0ABN6DV62</accession>
<keyword evidence="2" id="KW-1185">Reference proteome</keyword>
<evidence type="ECO:0000313" key="1">
    <source>
        <dbReference type="EMBL" id="BCR03139.1"/>
    </source>
</evidence>
<reference evidence="1 2" key="1">
    <citation type="journal article" date="2016" name="C (Basel)">
        <title>Selective Growth of and Electricity Production by Marine Exoelectrogenic Bacteria in Self-Aggregated Hydrogel of Microbially Reduced Graphene Oxide.</title>
        <authorList>
            <person name="Yoshida N."/>
            <person name="Goto Y."/>
            <person name="Miyata Y."/>
        </authorList>
    </citation>
    <scope>NUCLEOTIDE SEQUENCE [LARGE SCALE GENOMIC DNA]</scope>
    <source>
        <strain evidence="1 2">NIT-T3</strain>
    </source>
</reference>
<organism evidence="1 2">
    <name type="scientific">Desulfuromonas versatilis</name>
    <dbReference type="NCBI Taxonomy" id="2802975"/>
    <lineage>
        <taxon>Bacteria</taxon>
        <taxon>Pseudomonadati</taxon>
        <taxon>Thermodesulfobacteriota</taxon>
        <taxon>Desulfuromonadia</taxon>
        <taxon>Desulfuromonadales</taxon>
        <taxon>Desulfuromonadaceae</taxon>
        <taxon>Desulfuromonas</taxon>
    </lineage>
</organism>
<proteinExistence type="predicted"/>
<protein>
    <submittedName>
        <fullName evidence="1">Uncharacterized protein</fullName>
    </submittedName>
</protein>